<dbReference type="AlphaFoldDB" id="A0A7S4EUJ0"/>
<feature type="coiled-coil region" evidence="1">
    <location>
        <begin position="128"/>
        <end position="155"/>
    </location>
</feature>
<name>A0A7S4EUJ0_CHRCT</name>
<sequence length="161" mass="18100">MVRDNSPLVKWTATQRDEQWKQCAALELHHEVALPAQRYASRDQQPPRRNPITPNGDAPFAPPTPPMDSAAIAKEFNALNALHARKTMTGNPIFGFSNHSPPMPIGDELRLSQNTMPAASHSRPKVTAAASRQRMHELQAEIEAERAMRREIEHKLNRKAM</sequence>
<protein>
    <submittedName>
        <fullName evidence="3">Uncharacterized protein</fullName>
    </submittedName>
</protein>
<keyword evidence="1" id="KW-0175">Coiled coil</keyword>
<organism evidence="3">
    <name type="scientific">Chrysotila carterae</name>
    <name type="common">Marine alga</name>
    <name type="synonym">Syracosphaera carterae</name>
    <dbReference type="NCBI Taxonomy" id="13221"/>
    <lineage>
        <taxon>Eukaryota</taxon>
        <taxon>Haptista</taxon>
        <taxon>Haptophyta</taxon>
        <taxon>Prymnesiophyceae</taxon>
        <taxon>Isochrysidales</taxon>
        <taxon>Isochrysidaceae</taxon>
        <taxon>Chrysotila</taxon>
    </lineage>
</organism>
<evidence type="ECO:0000256" key="2">
    <source>
        <dbReference type="SAM" id="MobiDB-lite"/>
    </source>
</evidence>
<evidence type="ECO:0000256" key="1">
    <source>
        <dbReference type="SAM" id="Coils"/>
    </source>
</evidence>
<gene>
    <name evidence="3" type="ORF">PCAR00345_LOCUS5585</name>
</gene>
<reference evidence="3" key="1">
    <citation type="submission" date="2021-01" db="EMBL/GenBank/DDBJ databases">
        <authorList>
            <person name="Corre E."/>
            <person name="Pelletier E."/>
            <person name="Niang G."/>
            <person name="Scheremetjew M."/>
            <person name="Finn R."/>
            <person name="Kale V."/>
            <person name="Holt S."/>
            <person name="Cochrane G."/>
            <person name="Meng A."/>
            <person name="Brown T."/>
            <person name="Cohen L."/>
        </authorList>
    </citation>
    <scope>NUCLEOTIDE SEQUENCE</scope>
    <source>
        <strain evidence="3">CCMP645</strain>
    </source>
</reference>
<feature type="region of interest" description="Disordered" evidence="2">
    <location>
        <begin position="35"/>
        <end position="69"/>
    </location>
</feature>
<evidence type="ECO:0000313" key="3">
    <source>
        <dbReference type="EMBL" id="CAE0752998.1"/>
    </source>
</evidence>
<proteinExistence type="predicted"/>
<accession>A0A7S4EUJ0</accession>
<dbReference type="EMBL" id="HBIZ01009522">
    <property type="protein sequence ID" value="CAE0752998.1"/>
    <property type="molecule type" value="Transcribed_RNA"/>
</dbReference>